<name>A0ABV3T7M3_9GAMM</name>
<evidence type="ECO:0000256" key="2">
    <source>
        <dbReference type="ARBA" id="ARBA00010145"/>
    </source>
</evidence>
<feature type="transmembrane region" description="Helical" evidence="8">
    <location>
        <begin position="193"/>
        <end position="218"/>
    </location>
</feature>
<dbReference type="Gene3D" id="1.20.1530.20">
    <property type="match status" value="1"/>
</dbReference>
<gene>
    <name evidence="9" type="ORF">V6X30_04670</name>
</gene>
<comment type="subcellular location">
    <subcellularLocation>
        <location evidence="1">Cell membrane</location>
        <topology evidence="1">Multi-pass membrane protein</topology>
    </subcellularLocation>
</comment>
<feature type="transmembrane region" description="Helical" evidence="8">
    <location>
        <begin position="34"/>
        <end position="53"/>
    </location>
</feature>
<evidence type="ECO:0000256" key="1">
    <source>
        <dbReference type="ARBA" id="ARBA00004651"/>
    </source>
</evidence>
<evidence type="ECO:0000256" key="7">
    <source>
        <dbReference type="ARBA" id="ARBA00023136"/>
    </source>
</evidence>
<keyword evidence="10" id="KW-1185">Reference proteome</keyword>
<evidence type="ECO:0000313" key="9">
    <source>
        <dbReference type="EMBL" id="MEX0430697.1"/>
    </source>
</evidence>
<dbReference type="EMBL" id="JBAKFF010000001">
    <property type="protein sequence ID" value="MEX0430697.1"/>
    <property type="molecule type" value="Genomic_DNA"/>
</dbReference>
<accession>A0ABV3T7M3</accession>
<feature type="transmembrane region" description="Helical" evidence="8">
    <location>
        <begin position="65"/>
        <end position="83"/>
    </location>
</feature>
<dbReference type="PANTHER" id="PTHR36838:SF3">
    <property type="entry name" value="TRANSPORTER AUXIN EFFLUX CARRIER EC FAMILY"/>
    <property type="match status" value="1"/>
</dbReference>
<evidence type="ECO:0000256" key="3">
    <source>
        <dbReference type="ARBA" id="ARBA00022448"/>
    </source>
</evidence>
<protein>
    <submittedName>
        <fullName evidence="9">AEC family transporter</fullName>
    </submittedName>
</protein>
<keyword evidence="5 8" id="KW-0812">Transmembrane</keyword>
<keyword evidence="4" id="KW-1003">Cell membrane</keyword>
<evidence type="ECO:0000256" key="4">
    <source>
        <dbReference type="ARBA" id="ARBA00022475"/>
    </source>
</evidence>
<evidence type="ECO:0000313" key="10">
    <source>
        <dbReference type="Proteomes" id="UP001556637"/>
    </source>
</evidence>
<dbReference type="Pfam" id="PF03547">
    <property type="entry name" value="Mem_trans"/>
    <property type="match status" value="1"/>
</dbReference>
<sequence length="310" mass="32495">MQSVVNIALPFFALIFTGYLAARGRMLGETTVAGLNTFVFYFALPALLLIKTYEAPAATGAVPELLASYYLPGIMLFFVALLLGRRLFRLRPADAAIQALGGVFSNVGFIGLPLVILLYGSEAALPAVLIVMGDTIIMLGLATAVIEADLGSGRRNRALLKQISVGVIRNPIVTAGLIGVTLNLIAVPVPEPILRYGGLLADAAGPCALFALGATLAGRPVTEGALETGYLVLLKLFIHPALVAAMAVWVFDLPPVWAAVAILQAALPIAANVYVLAQRYQRRAEAVSTAIFVTTAVAVVTISALVSWLG</sequence>
<dbReference type="Proteomes" id="UP001556637">
    <property type="component" value="Unassembled WGS sequence"/>
</dbReference>
<organism evidence="9 10">
    <name type="scientific">Spiribacter insolitus</name>
    <dbReference type="NCBI Taxonomy" id="3122417"/>
    <lineage>
        <taxon>Bacteria</taxon>
        <taxon>Pseudomonadati</taxon>
        <taxon>Pseudomonadota</taxon>
        <taxon>Gammaproteobacteria</taxon>
        <taxon>Chromatiales</taxon>
        <taxon>Ectothiorhodospiraceae</taxon>
        <taxon>Spiribacter</taxon>
    </lineage>
</organism>
<evidence type="ECO:0000256" key="6">
    <source>
        <dbReference type="ARBA" id="ARBA00022989"/>
    </source>
</evidence>
<keyword evidence="3" id="KW-0813">Transport</keyword>
<feature type="transmembrane region" description="Helical" evidence="8">
    <location>
        <begin position="230"/>
        <end position="251"/>
    </location>
</feature>
<keyword evidence="7 8" id="KW-0472">Membrane</keyword>
<feature type="transmembrane region" description="Helical" evidence="8">
    <location>
        <begin position="6"/>
        <end position="22"/>
    </location>
</feature>
<feature type="transmembrane region" description="Helical" evidence="8">
    <location>
        <begin position="289"/>
        <end position="309"/>
    </location>
</feature>
<feature type="transmembrane region" description="Helical" evidence="8">
    <location>
        <begin position="125"/>
        <end position="146"/>
    </location>
</feature>
<dbReference type="InterPro" id="IPR004776">
    <property type="entry name" value="Mem_transp_PIN-like"/>
</dbReference>
<evidence type="ECO:0000256" key="8">
    <source>
        <dbReference type="SAM" id="Phobius"/>
    </source>
</evidence>
<comment type="caution">
    <text evidence="9">The sequence shown here is derived from an EMBL/GenBank/DDBJ whole genome shotgun (WGS) entry which is preliminary data.</text>
</comment>
<dbReference type="PANTHER" id="PTHR36838">
    <property type="entry name" value="AUXIN EFFLUX CARRIER FAMILY PROTEIN"/>
    <property type="match status" value="1"/>
</dbReference>
<reference evidence="9 10" key="1">
    <citation type="submission" date="2024-02" db="EMBL/GenBank/DDBJ databases">
        <title>New especies of Spiribacter isolated from saline water.</title>
        <authorList>
            <person name="Leon M.J."/>
            <person name="De La Haba R."/>
            <person name="Sanchez-Porro C."/>
            <person name="Ventosa A."/>
        </authorList>
    </citation>
    <scope>NUCLEOTIDE SEQUENCE [LARGE SCALE GENOMIC DNA]</scope>
    <source>
        <strain evidence="10">ag22IC4-189</strain>
    </source>
</reference>
<comment type="similarity">
    <text evidence="2">Belongs to the auxin efflux carrier (TC 2.A.69) family.</text>
</comment>
<dbReference type="InterPro" id="IPR038770">
    <property type="entry name" value="Na+/solute_symporter_sf"/>
</dbReference>
<keyword evidence="6 8" id="KW-1133">Transmembrane helix</keyword>
<feature type="transmembrane region" description="Helical" evidence="8">
    <location>
        <begin position="95"/>
        <end position="119"/>
    </location>
</feature>
<feature type="transmembrane region" description="Helical" evidence="8">
    <location>
        <begin position="257"/>
        <end position="277"/>
    </location>
</feature>
<dbReference type="RefSeq" id="WP_367983485.1">
    <property type="nucleotide sequence ID" value="NZ_JBAKFF010000001.1"/>
</dbReference>
<evidence type="ECO:0000256" key="5">
    <source>
        <dbReference type="ARBA" id="ARBA00022692"/>
    </source>
</evidence>
<proteinExistence type="inferred from homology"/>
<feature type="transmembrane region" description="Helical" evidence="8">
    <location>
        <begin position="167"/>
        <end position="187"/>
    </location>
</feature>